<dbReference type="SUPFAM" id="SSF48452">
    <property type="entry name" value="TPR-like"/>
    <property type="match status" value="1"/>
</dbReference>
<dbReference type="SMART" id="SM00028">
    <property type="entry name" value="TPR"/>
    <property type="match status" value="3"/>
</dbReference>
<sequence length="299" mass="34510">MDIADKKTAKNLERLMDESEGYWAEEDYAGFVQAYLKAWDMLPVPKEEYDDSYHLAEGLAEGYLLLGNHSEAMKWAEIMSHCDLERLDDGEREYVMGKVLFESGDLQNAKEKFAVAMTKSAGRAFISGPEKYTELLKKNDHQQLQINNNIEQKQGEPEELDDELYEQIESLSEEGNEFVDEDDYAAALEKFKEALVLVPEPKTKWEAAFWLYASMGDMYLFLEDYEASADAFYYALNCPDGQESGFVHLRLGEALYEINKKEDALQHLLRAYMLEGKELFNDEEEKYYDFLKNNVEGIG</sequence>
<dbReference type="Gene3D" id="1.25.40.10">
    <property type="entry name" value="Tetratricopeptide repeat domain"/>
    <property type="match status" value="1"/>
</dbReference>
<feature type="repeat" description="TPR" evidence="1">
    <location>
        <begin position="168"/>
        <end position="201"/>
    </location>
</feature>
<dbReference type="InterPro" id="IPR019734">
    <property type="entry name" value="TPR_rpt"/>
</dbReference>
<proteinExistence type="predicted"/>
<evidence type="ECO:0000256" key="1">
    <source>
        <dbReference type="PROSITE-ProRule" id="PRU00339"/>
    </source>
</evidence>
<evidence type="ECO:0000313" key="2">
    <source>
        <dbReference type="EMBL" id="SHG41624.1"/>
    </source>
</evidence>
<dbReference type="RefSeq" id="WP_200801038.1">
    <property type="nucleotide sequence ID" value="NZ_FQUQ01000005.1"/>
</dbReference>
<gene>
    <name evidence="2" type="ORF">SAMN04488522_105423</name>
</gene>
<dbReference type="STRING" id="288992.SAMN04488522_105423"/>
<organism evidence="2 3">
    <name type="scientific">Pedobacter caeni</name>
    <dbReference type="NCBI Taxonomy" id="288992"/>
    <lineage>
        <taxon>Bacteria</taxon>
        <taxon>Pseudomonadati</taxon>
        <taxon>Bacteroidota</taxon>
        <taxon>Sphingobacteriia</taxon>
        <taxon>Sphingobacteriales</taxon>
        <taxon>Sphingobacteriaceae</taxon>
        <taxon>Pedobacter</taxon>
    </lineage>
</organism>
<dbReference type="InterPro" id="IPR011990">
    <property type="entry name" value="TPR-like_helical_dom_sf"/>
</dbReference>
<accession>A0A1M5JM25</accession>
<reference evidence="3" key="1">
    <citation type="submission" date="2016-11" db="EMBL/GenBank/DDBJ databases">
        <authorList>
            <person name="Varghese N."/>
            <person name="Submissions S."/>
        </authorList>
    </citation>
    <scope>NUCLEOTIDE SEQUENCE [LARGE SCALE GENOMIC DNA]</scope>
    <source>
        <strain evidence="3">DSM 16990</strain>
    </source>
</reference>
<protein>
    <submittedName>
        <fullName evidence="2">Uncharacterized protein</fullName>
    </submittedName>
</protein>
<dbReference type="AlphaFoldDB" id="A0A1M5JM25"/>
<name>A0A1M5JM25_9SPHI</name>
<evidence type="ECO:0000313" key="3">
    <source>
        <dbReference type="Proteomes" id="UP000184287"/>
    </source>
</evidence>
<dbReference type="Proteomes" id="UP000184287">
    <property type="component" value="Unassembled WGS sequence"/>
</dbReference>
<keyword evidence="1" id="KW-0802">TPR repeat</keyword>
<keyword evidence="3" id="KW-1185">Reference proteome</keyword>
<dbReference type="EMBL" id="FQUQ01000005">
    <property type="protein sequence ID" value="SHG41624.1"/>
    <property type="molecule type" value="Genomic_DNA"/>
</dbReference>
<dbReference type="PROSITE" id="PS50005">
    <property type="entry name" value="TPR"/>
    <property type="match status" value="1"/>
</dbReference>